<dbReference type="EMBL" id="PYGB01000004">
    <property type="protein sequence ID" value="PSK86797.1"/>
    <property type="molecule type" value="Genomic_DNA"/>
</dbReference>
<evidence type="ECO:0000256" key="1">
    <source>
        <dbReference type="SAM" id="MobiDB-lite"/>
    </source>
</evidence>
<proteinExistence type="predicted"/>
<evidence type="ECO:0000313" key="4">
    <source>
        <dbReference type="Proteomes" id="UP000193495"/>
    </source>
</evidence>
<evidence type="ECO:0000313" key="5">
    <source>
        <dbReference type="Proteomes" id="UP000240624"/>
    </source>
</evidence>
<accession>A0A1X6Z533</accession>
<dbReference type="AlphaFoldDB" id="A0A1X6Z533"/>
<dbReference type="OrthoDB" id="7872359at2"/>
<dbReference type="RefSeq" id="WP_085896069.1">
    <property type="nucleotide sequence ID" value="NZ_FWFY01000004.1"/>
</dbReference>
<evidence type="ECO:0000313" key="2">
    <source>
        <dbReference type="EMBL" id="PSK86797.1"/>
    </source>
</evidence>
<sequence length="127" mass="13206">MPRLFPLAPLVLIIVGCTQFPEIDARVPEAERTGPPPALIDVVPLLAQADAARQSQRVTPESAEDLAARAAVLATRPVPNAPATGAARDARLQALTARAEALRAAPVIDPSARDRLDAGVTPPAALQ</sequence>
<feature type="region of interest" description="Disordered" evidence="1">
    <location>
        <begin position="108"/>
        <end position="127"/>
    </location>
</feature>
<evidence type="ECO:0000313" key="3">
    <source>
        <dbReference type="EMBL" id="SLN41298.1"/>
    </source>
</evidence>
<dbReference type="Proteomes" id="UP000193495">
    <property type="component" value="Unassembled WGS sequence"/>
</dbReference>
<dbReference type="PROSITE" id="PS51257">
    <property type="entry name" value="PROKAR_LIPOPROTEIN"/>
    <property type="match status" value="1"/>
</dbReference>
<dbReference type="EMBL" id="FWFY01000004">
    <property type="protein sequence ID" value="SLN41298.1"/>
    <property type="molecule type" value="Genomic_DNA"/>
</dbReference>
<gene>
    <name evidence="2" type="ORF">CLV79_104229</name>
    <name evidence="3" type="ORF">LOS8367_01722</name>
</gene>
<organism evidence="3 4">
    <name type="scientific">Limimaricola soesokkakensis</name>
    <dbReference type="NCBI Taxonomy" id="1343159"/>
    <lineage>
        <taxon>Bacteria</taxon>
        <taxon>Pseudomonadati</taxon>
        <taxon>Pseudomonadota</taxon>
        <taxon>Alphaproteobacteria</taxon>
        <taxon>Rhodobacterales</taxon>
        <taxon>Paracoccaceae</taxon>
        <taxon>Limimaricola</taxon>
    </lineage>
</organism>
<reference evidence="2 5" key="2">
    <citation type="submission" date="2018-03" db="EMBL/GenBank/DDBJ databases">
        <title>Genomic Encyclopedia of Archaeal and Bacterial Type Strains, Phase II (KMG-II): from individual species to whole genera.</title>
        <authorList>
            <person name="Goeker M."/>
        </authorList>
    </citation>
    <scope>NUCLEOTIDE SEQUENCE [LARGE SCALE GENOMIC DNA]</scope>
    <source>
        <strain evidence="2 5">DSM 29956</strain>
    </source>
</reference>
<protein>
    <submittedName>
        <fullName evidence="3">Uncharacterized protein</fullName>
    </submittedName>
</protein>
<dbReference type="Proteomes" id="UP000240624">
    <property type="component" value="Unassembled WGS sequence"/>
</dbReference>
<reference evidence="3 4" key="1">
    <citation type="submission" date="2017-03" db="EMBL/GenBank/DDBJ databases">
        <authorList>
            <person name="Afonso C.L."/>
            <person name="Miller P.J."/>
            <person name="Scott M.A."/>
            <person name="Spackman E."/>
            <person name="Goraichik I."/>
            <person name="Dimitrov K.M."/>
            <person name="Suarez D.L."/>
            <person name="Swayne D.E."/>
        </authorList>
    </citation>
    <scope>NUCLEOTIDE SEQUENCE [LARGE SCALE GENOMIC DNA]</scope>
    <source>
        <strain evidence="3 4">CECT 8367</strain>
    </source>
</reference>
<name>A0A1X6Z533_9RHOB</name>
<keyword evidence="5" id="KW-1185">Reference proteome</keyword>